<feature type="compositionally biased region" description="Polar residues" evidence="1">
    <location>
        <begin position="1"/>
        <end position="30"/>
    </location>
</feature>
<name>A0A0C2T6I2_AMAMK</name>
<keyword evidence="3" id="KW-1185">Reference proteome</keyword>
<feature type="region of interest" description="Disordered" evidence="1">
    <location>
        <begin position="1"/>
        <end position="61"/>
    </location>
</feature>
<evidence type="ECO:0000313" key="2">
    <source>
        <dbReference type="EMBL" id="KIL71580.1"/>
    </source>
</evidence>
<dbReference type="EMBL" id="KN818222">
    <property type="protein sequence ID" value="KIL71580.1"/>
    <property type="molecule type" value="Genomic_DNA"/>
</dbReference>
<organism evidence="2 3">
    <name type="scientific">Amanita muscaria (strain Koide BX008)</name>
    <dbReference type="NCBI Taxonomy" id="946122"/>
    <lineage>
        <taxon>Eukaryota</taxon>
        <taxon>Fungi</taxon>
        <taxon>Dikarya</taxon>
        <taxon>Basidiomycota</taxon>
        <taxon>Agaricomycotina</taxon>
        <taxon>Agaricomycetes</taxon>
        <taxon>Agaricomycetidae</taxon>
        <taxon>Agaricales</taxon>
        <taxon>Pluteineae</taxon>
        <taxon>Amanitaceae</taxon>
        <taxon>Amanita</taxon>
    </lineage>
</organism>
<evidence type="ECO:0000313" key="3">
    <source>
        <dbReference type="Proteomes" id="UP000054549"/>
    </source>
</evidence>
<reference evidence="2 3" key="1">
    <citation type="submission" date="2014-04" db="EMBL/GenBank/DDBJ databases">
        <title>Evolutionary Origins and Diversification of the Mycorrhizal Mutualists.</title>
        <authorList>
            <consortium name="DOE Joint Genome Institute"/>
            <consortium name="Mycorrhizal Genomics Consortium"/>
            <person name="Kohler A."/>
            <person name="Kuo A."/>
            <person name="Nagy L.G."/>
            <person name="Floudas D."/>
            <person name="Copeland A."/>
            <person name="Barry K.W."/>
            <person name="Cichocki N."/>
            <person name="Veneault-Fourrey C."/>
            <person name="LaButti K."/>
            <person name="Lindquist E.A."/>
            <person name="Lipzen A."/>
            <person name="Lundell T."/>
            <person name="Morin E."/>
            <person name="Murat C."/>
            <person name="Riley R."/>
            <person name="Ohm R."/>
            <person name="Sun H."/>
            <person name="Tunlid A."/>
            <person name="Henrissat B."/>
            <person name="Grigoriev I.V."/>
            <person name="Hibbett D.S."/>
            <person name="Martin F."/>
        </authorList>
    </citation>
    <scope>NUCLEOTIDE SEQUENCE [LARGE SCALE GENOMIC DNA]</scope>
    <source>
        <strain evidence="2 3">Koide BX008</strain>
    </source>
</reference>
<gene>
    <name evidence="2" type="ORF">M378DRAFT_155170</name>
</gene>
<feature type="compositionally biased region" description="Basic residues" evidence="1">
    <location>
        <begin position="46"/>
        <end position="61"/>
    </location>
</feature>
<dbReference type="Proteomes" id="UP000054549">
    <property type="component" value="Unassembled WGS sequence"/>
</dbReference>
<protein>
    <submittedName>
        <fullName evidence="2">Uncharacterized protein</fullName>
    </submittedName>
</protein>
<sequence>MPAHATTSQSYSGSEQITTTKMGSESSTPLSIDEGSQRSSLSTTHSSKKKRSKKQKKIQQK</sequence>
<dbReference type="InParanoid" id="A0A0C2T6I2"/>
<dbReference type="HOGENOM" id="CLU_2922104_0_0_1"/>
<accession>A0A0C2T6I2</accession>
<evidence type="ECO:0000256" key="1">
    <source>
        <dbReference type="SAM" id="MobiDB-lite"/>
    </source>
</evidence>
<proteinExistence type="predicted"/>
<dbReference type="AlphaFoldDB" id="A0A0C2T6I2"/>